<keyword evidence="3" id="KW-1185">Reference proteome</keyword>
<dbReference type="RefSeq" id="WP_229342867.1">
    <property type="nucleotide sequence ID" value="NZ_JAJFAT010000001.1"/>
</dbReference>
<gene>
    <name evidence="2" type="ORF">LJ207_00085</name>
</gene>
<protein>
    <submittedName>
        <fullName evidence="2">Type II secretion system GspH family protein</fullName>
    </submittedName>
</protein>
<dbReference type="Proteomes" id="UP001199296">
    <property type="component" value="Unassembled WGS sequence"/>
</dbReference>
<dbReference type="InterPro" id="IPR045584">
    <property type="entry name" value="Pilin-like"/>
</dbReference>
<dbReference type="SUPFAM" id="SSF54523">
    <property type="entry name" value="Pili subunits"/>
    <property type="match status" value="1"/>
</dbReference>
<feature type="transmembrane region" description="Helical" evidence="1">
    <location>
        <begin position="12"/>
        <end position="33"/>
    </location>
</feature>
<name>A0AAW4WVI0_9FIRM</name>
<dbReference type="PROSITE" id="PS00409">
    <property type="entry name" value="PROKAR_NTER_METHYL"/>
    <property type="match status" value="1"/>
</dbReference>
<dbReference type="InterPro" id="IPR012902">
    <property type="entry name" value="N_methyl_site"/>
</dbReference>
<dbReference type="Pfam" id="PF07963">
    <property type="entry name" value="N_methyl"/>
    <property type="match status" value="1"/>
</dbReference>
<keyword evidence="1" id="KW-1133">Transmembrane helix</keyword>
<dbReference type="Gene3D" id="3.30.700.10">
    <property type="entry name" value="Glycoprotein, Type 4 Pilin"/>
    <property type="match status" value="1"/>
</dbReference>
<dbReference type="EMBL" id="JAJFAT010000001">
    <property type="protein sequence ID" value="MCC3143723.1"/>
    <property type="molecule type" value="Genomic_DNA"/>
</dbReference>
<evidence type="ECO:0000256" key="1">
    <source>
        <dbReference type="SAM" id="Phobius"/>
    </source>
</evidence>
<dbReference type="NCBIfam" id="TIGR02532">
    <property type="entry name" value="IV_pilin_GFxxxE"/>
    <property type="match status" value="1"/>
</dbReference>
<reference evidence="2 3" key="1">
    <citation type="submission" date="2021-10" db="EMBL/GenBank/DDBJ databases">
        <authorList>
            <person name="Grouzdev D.S."/>
            <person name="Pantiukh K.S."/>
            <person name="Krutkina M.S."/>
        </authorList>
    </citation>
    <scope>NUCLEOTIDE SEQUENCE [LARGE SCALE GENOMIC DNA]</scope>
    <source>
        <strain evidence="2 3">Z-7514</strain>
    </source>
</reference>
<comment type="caution">
    <text evidence="2">The sequence shown here is derived from an EMBL/GenBank/DDBJ whole genome shotgun (WGS) entry which is preliminary data.</text>
</comment>
<accession>A0AAW4WVI0</accession>
<organism evidence="2 3">
    <name type="scientific">Halanaerobium polyolivorans</name>
    <dbReference type="NCBI Taxonomy" id="2886943"/>
    <lineage>
        <taxon>Bacteria</taxon>
        <taxon>Bacillati</taxon>
        <taxon>Bacillota</taxon>
        <taxon>Clostridia</taxon>
        <taxon>Halanaerobiales</taxon>
        <taxon>Halanaerobiaceae</taxon>
        <taxon>Halanaerobium</taxon>
    </lineage>
</organism>
<keyword evidence="1" id="KW-0472">Membrane</keyword>
<evidence type="ECO:0000313" key="3">
    <source>
        <dbReference type="Proteomes" id="UP001199296"/>
    </source>
</evidence>
<proteinExistence type="predicted"/>
<dbReference type="AlphaFoldDB" id="A0AAW4WVI0"/>
<keyword evidence="1" id="KW-0812">Transmembrane</keyword>
<sequence>MSIFKSNKGFTLIEIVLAIAIVGILGVSVMAYFGNAARFIRETDVREQAVLISQQEMERVKGLDFDNIVDETVIYDSDGAYPEYTVNITTINEVNGQTGLKEITVTTTWDNETKSASLISYIAER</sequence>
<evidence type="ECO:0000313" key="2">
    <source>
        <dbReference type="EMBL" id="MCC3143723.1"/>
    </source>
</evidence>